<keyword evidence="2" id="KW-1185">Reference proteome</keyword>
<comment type="caution">
    <text evidence="1">The sequence shown here is derived from an EMBL/GenBank/DDBJ whole genome shotgun (WGS) entry which is preliminary data.</text>
</comment>
<dbReference type="InterPro" id="IPR011101">
    <property type="entry name" value="DUF5131"/>
</dbReference>
<accession>A0ABT7HS06</accession>
<dbReference type="RefSeq" id="WP_284938298.1">
    <property type="nucleotide sequence ID" value="NZ_JANURM010000016.1"/>
</dbReference>
<name>A0ABT7HS06_9BACT</name>
<evidence type="ECO:0000313" key="2">
    <source>
        <dbReference type="Proteomes" id="UP001173801"/>
    </source>
</evidence>
<evidence type="ECO:0000313" key="1">
    <source>
        <dbReference type="EMBL" id="MDL0089604.1"/>
    </source>
</evidence>
<reference evidence="1" key="2">
    <citation type="journal article" date="2023" name="Microorganisms">
        <title>Isolation and Genomic Characteristics of Cat-Borne Campylobacter felis sp. nov. and Sheep-Borne Campylobacter ovis sp. nov.</title>
        <authorList>
            <person name="Wang H."/>
            <person name="Li Y."/>
            <person name="Gu Y."/>
            <person name="Zhou G."/>
            <person name="Chen X."/>
            <person name="Zhang X."/>
            <person name="Shao Z."/>
            <person name="Zhang J."/>
            <person name="Zhang M."/>
        </authorList>
    </citation>
    <scope>NUCLEOTIDE SEQUENCE</scope>
    <source>
        <strain evidence="1">PS10</strain>
    </source>
</reference>
<sequence>MKPTKIEWAEAVWNPTIGCNKVSSGCNNCYAETMAKRLQAMGKCRL</sequence>
<protein>
    <submittedName>
        <fullName evidence="1">Phage Gp37/Gp68 family protein</fullName>
    </submittedName>
</protein>
<proteinExistence type="predicted"/>
<gene>
    <name evidence="1" type="ORF">NYG85_09565</name>
</gene>
<organism evidence="1 2">
    <name type="scientific">Campylobacter gastrosuis</name>
    <dbReference type="NCBI Taxonomy" id="2974576"/>
    <lineage>
        <taxon>Bacteria</taxon>
        <taxon>Pseudomonadati</taxon>
        <taxon>Campylobacterota</taxon>
        <taxon>Epsilonproteobacteria</taxon>
        <taxon>Campylobacterales</taxon>
        <taxon>Campylobacteraceae</taxon>
        <taxon>Campylobacter</taxon>
    </lineage>
</organism>
<dbReference type="Pfam" id="PF07505">
    <property type="entry name" value="DUF5131"/>
    <property type="match status" value="1"/>
</dbReference>
<reference evidence="1" key="1">
    <citation type="submission" date="2022-08" db="EMBL/GenBank/DDBJ databases">
        <authorList>
            <person name="Wang H."/>
        </authorList>
    </citation>
    <scope>NUCLEOTIDE SEQUENCE</scope>
    <source>
        <strain evidence="1">PS10</strain>
    </source>
</reference>
<dbReference type="EMBL" id="JANURM010000016">
    <property type="protein sequence ID" value="MDL0089604.1"/>
    <property type="molecule type" value="Genomic_DNA"/>
</dbReference>
<dbReference type="Proteomes" id="UP001173801">
    <property type="component" value="Unassembled WGS sequence"/>
</dbReference>